<evidence type="ECO:0000256" key="4">
    <source>
        <dbReference type="ARBA" id="ARBA00022692"/>
    </source>
</evidence>
<evidence type="ECO:0000256" key="6">
    <source>
        <dbReference type="ARBA" id="ARBA00023136"/>
    </source>
</evidence>
<feature type="transmembrane region" description="Helical" evidence="7">
    <location>
        <begin position="205"/>
        <end position="227"/>
    </location>
</feature>
<protein>
    <submittedName>
        <fullName evidence="9">Peptide/nickel transport system permease protein</fullName>
    </submittedName>
</protein>
<reference evidence="9 10" key="1">
    <citation type="submission" date="2016-10" db="EMBL/GenBank/DDBJ databases">
        <authorList>
            <person name="de Groot N.N."/>
        </authorList>
    </citation>
    <scope>NUCLEOTIDE SEQUENCE [LARGE SCALE GENOMIC DNA]</scope>
    <source>
        <strain evidence="9 10">ATCC 35022</strain>
    </source>
</reference>
<evidence type="ECO:0000256" key="7">
    <source>
        <dbReference type="RuleBase" id="RU363032"/>
    </source>
</evidence>
<name>A0A1G6CXC4_9HYPH</name>
<dbReference type="PROSITE" id="PS50928">
    <property type="entry name" value="ABC_TM1"/>
    <property type="match status" value="1"/>
</dbReference>
<dbReference type="InterPro" id="IPR025966">
    <property type="entry name" value="OppC_N"/>
</dbReference>
<dbReference type="InterPro" id="IPR000515">
    <property type="entry name" value="MetI-like"/>
</dbReference>
<dbReference type="STRING" id="665467.SAMN02982931_02873"/>
<evidence type="ECO:0000259" key="8">
    <source>
        <dbReference type="PROSITE" id="PS50928"/>
    </source>
</evidence>
<feature type="transmembrane region" description="Helical" evidence="7">
    <location>
        <begin position="88"/>
        <end position="113"/>
    </location>
</feature>
<dbReference type="InterPro" id="IPR035906">
    <property type="entry name" value="MetI-like_sf"/>
</dbReference>
<keyword evidence="10" id="KW-1185">Reference proteome</keyword>
<dbReference type="Pfam" id="PF12911">
    <property type="entry name" value="OppC_N"/>
    <property type="match status" value="1"/>
</dbReference>
<dbReference type="Proteomes" id="UP000199071">
    <property type="component" value="Unassembled WGS sequence"/>
</dbReference>
<dbReference type="SUPFAM" id="SSF161098">
    <property type="entry name" value="MetI-like"/>
    <property type="match status" value="1"/>
</dbReference>
<evidence type="ECO:0000313" key="10">
    <source>
        <dbReference type="Proteomes" id="UP000199071"/>
    </source>
</evidence>
<keyword evidence="3" id="KW-1003">Cell membrane</keyword>
<proteinExistence type="inferred from homology"/>
<keyword evidence="2 7" id="KW-0813">Transport</keyword>
<dbReference type="RefSeq" id="WP_090877119.1">
    <property type="nucleotide sequence ID" value="NZ_FMXQ01000005.1"/>
</dbReference>
<dbReference type="AlphaFoldDB" id="A0A1G6CXC4"/>
<dbReference type="CDD" id="cd06261">
    <property type="entry name" value="TM_PBP2"/>
    <property type="match status" value="1"/>
</dbReference>
<evidence type="ECO:0000256" key="2">
    <source>
        <dbReference type="ARBA" id="ARBA00022448"/>
    </source>
</evidence>
<accession>A0A1G6CXC4</accession>
<dbReference type="PANTHER" id="PTHR43386">
    <property type="entry name" value="OLIGOPEPTIDE TRANSPORT SYSTEM PERMEASE PROTEIN APPC"/>
    <property type="match status" value="1"/>
</dbReference>
<dbReference type="InterPro" id="IPR050366">
    <property type="entry name" value="BP-dependent_transpt_permease"/>
</dbReference>
<dbReference type="GO" id="GO:0055085">
    <property type="term" value="P:transmembrane transport"/>
    <property type="evidence" value="ECO:0007669"/>
    <property type="project" value="InterPro"/>
</dbReference>
<feature type="domain" description="ABC transmembrane type-1" evidence="8">
    <location>
        <begin position="84"/>
        <end position="273"/>
    </location>
</feature>
<evidence type="ECO:0000256" key="1">
    <source>
        <dbReference type="ARBA" id="ARBA00004651"/>
    </source>
</evidence>
<evidence type="ECO:0000313" key="9">
    <source>
        <dbReference type="EMBL" id="SDB37526.1"/>
    </source>
</evidence>
<dbReference type="Gene3D" id="1.10.3720.10">
    <property type="entry name" value="MetI-like"/>
    <property type="match status" value="1"/>
</dbReference>
<dbReference type="EMBL" id="FMXQ01000005">
    <property type="protein sequence ID" value="SDB37526.1"/>
    <property type="molecule type" value="Genomic_DNA"/>
</dbReference>
<dbReference type="PANTHER" id="PTHR43386:SF25">
    <property type="entry name" value="PEPTIDE ABC TRANSPORTER PERMEASE PROTEIN"/>
    <property type="match status" value="1"/>
</dbReference>
<comment type="subcellular location">
    <subcellularLocation>
        <location evidence="1 7">Cell membrane</location>
        <topology evidence="1 7">Multi-pass membrane protein</topology>
    </subcellularLocation>
</comment>
<feature type="transmembrane region" description="Helical" evidence="7">
    <location>
        <begin position="247"/>
        <end position="273"/>
    </location>
</feature>
<feature type="transmembrane region" description="Helical" evidence="7">
    <location>
        <begin position="26"/>
        <end position="45"/>
    </location>
</feature>
<keyword evidence="4 7" id="KW-0812">Transmembrane</keyword>
<gene>
    <name evidence="9" type="ORF">SAMN02982931_02873</name>
</gene>
<evidence type="ECO:0000256" key="5">
    <source>
        <dbReference type="ARBA" id="ARBA00022989"/>
    </source>
</evidence>
<evidence type="ECO:0000256" key="3">
    <source>
        <dbReference type="ARBA" id="ARBA00022475"/>
    </source>
</evidence>
<organism evidence="9 10">
    <name type="scientific">Bauldia litoralis</name>
    <dbReference type="NCBI Taxonomy" id="665467"/>
    <lineage>
        <taxon>Bacteria</taxon>
        <taxon>Pseudomonadati</taxon>
        <taxon>Pseudomonadota</taxon>
        <taxon>Alphaproteobacteria</taxon>
        <taxon>Hyphomicrobiales</taxon>
        <taxon>Kaistiaceae</taxon>
        <taxon>Bauldia</taxon>
    </lineage>
</organism>
<dbReference type="OrthoDB" id="7265679at2"/>
<keyword evidence="5 7" id="KW-1133">Transmembrane helix</keyword>
<dbReference type="GO" id="GO:0005886">
    <property type="term" value="C:plasma membrane"/>
    <property type="evidence" value="ECO:0007669"/>
    <property type="project" value="UniProtKB-SubCell"/>
</dbReference>
<feature type="transmembrane region" description="Helical" evidence="7">
    <location>
        <begin position="133"/>
        <end position="163"/>
    </location>
</feature>
<keyword evidence="6 7" id="KW-0472">Membrane</keyword>
<sequence>MSASAETVAARRSVTGLLWRTFSGRVGAVIVIFFVLMAVTAPLLAPYDPLSSDWGAVLQPPSLAHLLGTDELGRDVLSRLLWGAQSSMFAAVGSVAVALAVGVPLGMTAGYFGGVADIVISRLTDTLLAVPGIMLAIALALFLGGSLINATLAIAVAAVPAFIRLSRARTLQVRAEPYIEAARSVGVANTRLLFVHIFPNLMPPIIVQATLAMAVAVIAEASLSFLGLGRPPPAPSWGSMLTVGKDYIATASWLSIWPGLCIFLVTVGFSLLGDGLRQSLERR</sequence>
<comment type="similarity">
    <text evidence="7">Belongs to the binding-protein-dependent transport system permease family.</text>
</comment>
<dbReference type="Pfam" id="PF00528">
    <property type="entry name" value="BPD_transp_1"/>
    <property type="match status" value="1"/>
</dbReference>